<dbReference type="EMBL" id="OX459123">
    <property type="protein sequence ID" value="CAI9108697.1"/>
    <property type="molecule type" value="Genomic_DNA"/>
</dbReference>
<evidence type="ECO:0000256" key="5">
    <source>
        <dbReference type="ARBA" id="ARBA00022989"/>
    </source>
</evidence>
<keyword evidence="4" id="KW-0521">NADP</keyword>
<dbReference type="Pfam" id="PF01073">
    <property type="entry name" value="3Beta_HSD"/>
    <property type="match status" value="1"/>
</dbReference>
<keyword evidence="2 8" id="KW-0812">Transmembrane</keyword>
<evidence type="ECO:0000313" key="11">
    <source>
        <dbReference type="Proteomes" id="UP001161247"/>
    </source>
</evidence>
<feature type="transmembrane region" description="Helical" evidence="8">
    <location>
        <begin position="425"/>
        <end position="448"/>
    </location>
</feature>
<reference evidence="10" key="1">
    <citation type="submission" date="2023-03" db="EMBL/GenBank/DDBJ databases">
        <authorList>
            <person name="Julca I."/>
        </authorList>
    </citation>
    <scope>NUCLEOTIDE SEQUENCE</scope>
</reference>
<accession>A0AAV1DNX4</accession>
<dbReference type="Proteomes" id="UP001161247">
    <property type="component" value="Chromosome 6"/>
</dbReference>
<keyword evidence="5 8" id="KW-1133">Transmembrane helix</keyword>
<keyword evidence="3 8" id="KW-0256">Endoplasmic reticulum</keyword>
<evidence type="ECO:0000256" key="7">
    <source>
        <dbReference type="ARBA" id="ARBA00023136"/>
    </source>
</evidence>
<keyword evidence="11" id="KW-1185">Reference proteome</keyword>
<evidence type="ECO:0000313" key="10">
    <source>
        <dbReference type="EMBL" id="CAI9108697.1"/>
    </source>
</evidence>
<dbReference type="InterPro" id="IPR003388">
    <property type="entry name" value="Reticulon"/>
</dbReference>
<feature type="domain" description="Reticulon" evidence="9">
    <location>
        <begin position="388"/>
        <end position="582"/>
    </location>
</feature>
<keyword evidence="7 8" id="KW-0472">Membrane</keyword>
<dbReference type="Pfam" id="PF02453">
    <property type="entry name" value="Reticulon"/>
    <property type="match status" value="1"/>
</dbReference>
<proteinExistence type="predicted"/>
<evidence type="ECO:0000256" key="1">
    <source>
        <dbReference type="ARBA" id="ARBA00004477"/>
    </source>
</evidence>
<dbReference type="PANTHER" id="PTHR10366:SF639">
    <property type="entry name" value="3BETA-HYDROXYSTEROID-DEHYDROGENASE_DECARBOXYLASE ISOFORM 3"/>
    <property type="match status" value="1"/>
</dbReference>
<sequence>MSGVKMATENATPSSTADESKICVVLGGRGFIGRSLVARLLRLGNWIVRIADSTPSILLGSDESALSQALESGRASYYQVDVRNRDQIVKAVEGALVVFYTNTVDSSNGDFYFYYTTIVQGVKNVINACKDCKVKQLIHNSPADIVFESGRDIDKGDESKVYAGKFGSVVTDLNAQAEGLVLRANDIDGLLTCSIRSSNVFGPGDKQLVPLLVQMAKSVWAKFIIGSGKKLTEFTYVENVAHANICAEEALSSKMVSVSGKAYFISNLEPLNFWEFNSSVLDGLGYQRPTIKLPDFVVKYFILVGKWLHLNMDFTFVQKVSDLSLCTRTLDCSAAKKHIGYSPIISLQEGITLTVESFSHLAQVSTFTKYKDSGEQSKADKILGSGKVADILLWRDETESFTYFLSLALFYYWFFLLGRTFISSVAMLLLLVAVLLSFNCFLPANIFGMSFPRVPSSYFEISEETVRTSFSIMGYIWNSGCHLMGSFARGEDWHTFIMMVALLYSFKMAATHCLTLSIGCALVVAFNAFFIYEQYEEEIDGVVTSLFIYTRKSGRWLLMNLPRPLASRLPDRFISVQKTILQ</sequence>
<gene>
    <name evidence="10" type="ORF">OLC1_LOCUS16733</name>
</gene>
<dbReference type="InterPro" id="IPR002225">
    <property type="entry name" value="3Beta_OHSteriod_DH/Estase"/>
</dbReference>
<dbReference type="PANTHER" id="PTHR10366">
    <property type="entry name" value="NAD DEPENDENT EPIMERASE/DEHYDRATASE"/>
    <property type="match status" value="1"/>
</dbReference>
<comment type="subcellular location">
    <subcellularLocation>
        <location evidence="1 8">Endoplasmic reticulum membrane</location>
        <topology evidence="1 8">Multi-pass membrane protein</topology>
    </subcellularLocation>
</comment>
<dbReference type="InterPro" id="IPR036291">
    <property type="entry name" value="NAD(P)-bd_dom_sf"/>
</dbReference>
<name>A0AAV1DNX4_OLDCO</name>
<evidence type="ECO:0000256" key="3">
    <source>
        <dbReference type="ARBA" id="ARBA00022824"/>
    </source>
</evidence>
<dbReference type="GO" id="GO:0006694">
    <property type="term" value="P:steroid biosynthetic process"/>
    <property type="evidence" value="ECO:0007669"/>
    <property type="project" value="InterPro"/>
</dbReference>
<organism evidence="10 11">
    <name type="scientific">Oldenlandia corymbosa var. corymbosa</name>
    <dbReference type="NCBI Taxonomy" id="529605"/>
    <lineage>
        <taxon>Eukaryota</taxon>
        <taxon>Viridiplantae</taxon>
        <taxon>Streptophyta</taxon>
        <taxon>Embryophyta</taxon>
        <taxon>Tracheophyta</taxon>
        <taxon>Spermatophyta</taxon>
        <taxon>Magnoliopsida</taxon>
        <taxon>eudicotyledons</taxon>
        <taxon>Gunneridae</taxon>
        <taxon>Pentapetalae</taxon>
        <taxon>asterids</taxon>
        <taxon>lamiids</taxon>
        <taxon>Gentianales</taxon>
        <taxon>Rubiaceae</taxon>
        <taxon>Rubioideae</taxon>
        <taxon>Spermacoceae</taxon>
        <taxon>Hedyotis-Oldenlandia complex</taxon>
        <taxon>Oldenlandia</taxon>
    </lineage>
</organism>
<evidence type="ECO:0000256" key="8">
    <source>
        <dbReference type="RuleBase" id="RU363132"/>
    </source>
</evidence>
<protein>
    <recommendedName>
        <fullName evidence="8">Reticulon-like protein</fullName>
    </recommendedName>
</protein>
<feature type="transmembrane region" description="Helical" evidence="8">
    <location>
        <begin position="401"/>
        <end position="418"/>
    </location>
</feature>
<evidence type="ECO:0000256" key="2">
    <source>
        <dbReference type="ARBA" id="ARBA00022692"/>
    </source>
</evidence>
<dbReference type="AlphaFoldDB" id="A0AAV1DNX4"/>
<evidence type="ECO:0000256" key="4">
    <source>
        <dbReference type="ARBA" id="ARBA00022857"/>
    </source>
</evidence>
<dbReference type="GO" id="GO:0005789">
    <property type="term" value="C:endoplasmic reticulum membrane"/>
    <property type="evidence" value="ECO:0007669"/>
    <property type="project" value="UniProtKB-SubCell"/>
</dbReference>
<dbReference type="PROSITE" id="PS50845">
    <property type="entry name" value="RETICULON"/>
    <property type="match status" value="1"/>
</dbReference>
<evidence type="ECO:0000259" key="9">
    <source>
        <dbReference type="PROSITE" id="PS50845"/>
    </source>
</evidence>
<dbReference type="Gene3D" id="3.40.50.720">
    <property type="entry name" value="NAD(P)-binding Rossmann-like Domain"/>
    <property type="match status" value="1"/>
</dbReference>
<keyword evidence="6" id="KW-0560">Oxidoreductase</keyword>
<dbReference type="SUPFAM" id="SSF51735">
    <property type="entry name" value="NAD(P)-binding Rossmann-fold domains"/>
    <property type="match status" value="1"/>
</dbReference>
<feature type="transmembrane region" description="Helical" evidence="8">
    <location>
        <begin position="509"/>
        <end position="532"/>
    </location>
</feature>
<dbReference type="InterPro" id="IPR050425">
    <property type="entry name" value="NAD(P)_dehydrat-like"/>
</dbReference>
<dbReference type="GO" id="GO:0016616">
    <property type="term" value="F:oxidoreductase activity, acting on the CH-OH group of donors, NAD or NADP as acceptor"/>
    <property type="evidence" value="ECO:0007669"/>
    <property type="project" value="InterPro"/>
</dbReference>
<evidence type="ECO:0000256" key="6">
    <source>
        <dbReference type="ARBA" id="ARBA00023002"/>
    </source>
</evidence>